<evidence type="ECO:0000313" key="2">
    <source>
        <dbReference type="Proteomes" id="UP000045706"/>
    </source>
</evidence>
<dbReference type="AlphaFoldDB" id="A0A0G4NP81"/>
<dbReference type="EMBL" id="CVQI01037318">
    <property type="protein sequence ID" value="CRK48267.1"/>
    <property type="molecule type" value="Genomic_DNA"/>
</dbReference>
<gene>
    <name evidence="1" type="ORF">BN1723_016848</name>
</gene>
<proteinExistence type="predicted"/>
<dbReference type="Proteomes" id="UP000045706">
    <property type="component" value="Unassembled WGS sequence"/>
</dbReference>
<evidence type="ECO:0000313" key="1">
    <source>
        <dbReference type="EMBL" id="CRK48267.1"/>
    </source>
</evidence>
<organism evidence="1 2">
    <name type="scientific">Verticillium longisporum</name>
    <name type="common">Verticillium dahliae var. longisporum</name>
    <dbReference type="NCBI Taxonomy" id="100787"/>
    <lineage>
        <taxon>Eukaryota</taxon>
        <taxon>Fungi</taxon>
        <taxon>Dikarya</taxon>
        <taxon>Ascomycota</taxon>
        <taxon>Pezizomycotina</taxon>
        <taxon>Sordariomycetes</taxon>
        <taxon>Hypocreomycetidae</taxon>
        <taxon>Glomerellales</taxon>
        <taxon>Plectosphaerellaceae</taxon>
        <taxon>Verticillium</taxon>
    </lineage>
</organism>
<protein>
    <submittedName>
        <fullName evidence="1">Uncharacterized protein</fullName>
    </submittedName>
</protein>
<reference evidence="2" key="1">
    <citation type="submission" date="2015-05" db="EMBL/GenBank/DDBJ databases">
        <authorList>
            <person name="Fogelqvist Johan"/>
        </authorList>
    </citation>
    <scope>NUCLEOTIDE SEQUENCE [LARGE SCALE GENOMIC DNA]</scope>
</reference>
<accession>A0A0G4NP81</accession>
<name>A0A0G4NP81_VERLO</name>
<sequence length="101" mass="11026">MIHTQQPSTRLKPTHLIIFHPTANMKTSFAVILTTLTAVLAAPQLAADAPIEARQDNCFHPSSCSAFWSGKCQDYCDTRGFSHMTGDGCGGLRKKCCCIRP</sequence>